<evidence type="ECO:0000256" key="4">
    <source>
        <dbReference type="ARBA" id="ARBA00022771"/>
    </source>
</evidence>
<dbReference type="Pfam" id="PF00400">
    <property type="entry name" value="WD40"/>
    <property type="match status" value="4"/>
</dbReference>
<protein>
    <recommendedName>
        <fullName evidence="8">SET domain-containing protein</fullName>
    </recommendedName>
</protein>
<dbReference type="InterPro" id="IPR045151">
    <property type="entry name" value="DCAF8"/>
</dbReference>
<evidence type="ECO:0000313" key="10">
    <source>
        <dbReference type="Proteomes" id="UP001610432"/>
    </source>
</evidence>
<dbReference type="InterPro" id="IPR001680">
    <property type="entry name" value="WD40_rpt"/>
</dbReference>
<comment type="caution">
    <text evidence="9">The sequence shown here is derived from an EMBL/GenBank/DDBJ whole genome shotgun (WGS) entry which is preliminary data.</text>
</comment>
<gene>
    <name evidence="9" type="ORF">BJX67DRAFT_374255</name>
</gene>
<dbReference type="SUPFAM" id="SSF82199">
    <property type="entry name" value="SET domain"/>
    <property type="match status" value="1"/>
</dbReference>
<keyword evidence="1 6" id="KW-0853">WD repeat</keyword>
<feature type="repeat" description="WD" evidence="6">
    <location>
        <begin position="170"/>
        <end position="204"/>
    </location>
</feature>
<dbReference type="InterPro" id="IPR036322">
    <property type="entry name" value="WD40_repeat_dom_sf"/>
</dbReference>
<proteinExistence type="predicted"/>
<feature type="compositionally biased region" description="Polar residues" evidence="7">
    <location>
        <begin position="393"/>
        <end position="402"/>
    </location>
</feature>
<dbReference type="InterPro" id="IPR001214">
    <property type="entry name" value="SET_dom"/>
</dbReference>
<dbReference type="PROSITE" id="PS50280">
    <property type="entry name" value="SET"/>
    <property type="match status" value="1"/>
</dbReference>
<dbReference type="PANTHER" id="PTHR15574:SF40">
    <property type="entry name" value="WD AND TETRATRICOPEPTIDE REPEATS PROTEIN 1"/>
    <property type="match status" value="1"/>
</dbReference>
<dbReference type="PROSITE" id="PS50082">
    <property type="entry name" value="WD_REPEATS_2"/>
    <property type="match status" value="3"/>
</dbReference>
<dbReference type="EMBL" id="JBFXLQ010000046">
    <property type="protein sequence ID" value="KAL2863939.1"/>
    <property type="molecule type" value="Genomic_DNA"/>
</dbReference>
<feature type="region of interest" description="Disordered" evidence="7">
    <location>
        <begin position="794"/>
        <end position="856"/>
    </location>
</feature>
<feature type="compositionally biased region" description="Basic residues" evidence="7">
    <location>
        <begin position="376"/>
        <end position="392"/>
    </location>
</feature>
<evidence type="ECO:0000259" key="8">
    <source>
        <dbReference type="PROSITE" id="PS50280"/>
    </source>
</evidence>
<dbReference type="SMART" id="SM00320">
    <property type="entry name" value="WD40"/>
    <property type="match status" value="7"/>
</dbReference>
<dbReference type="Proteomes" id="UP001610432">
    <property type="component" value="Unassembled WGS sequence"/>
</dbReference>
<dbReference type="Gene3D" id="2.170.270.10">
    <property type="entry name" value="SET domain"/>
    <property type="match status" value="1"/>
</dbReference>
<feature type="compositionally biased region" description="Acidic residues" evidence="7">
    <location>
        <begin position="830"/>
        <end position="856"/>
    </location>
</feature>
<name>A0ABR4LIK5_9EURO</name>
<feature type="repeat" description="WD" evidence="6">
    <location>
        <begin position="91"/>
        <end position="134"/>
    </location>
</feature>
<dbReference type="SUPFAM" id="SSF50978">
    <property type="entry name" value="WD40 repeat-like"/>
    <property type="match status" value="1"/>
</dbReference>
<organism evidence="9 10">
    <name type="scientific">Aspergillus lucknowensis</name>
    <dbReference type="NCBI Taxonomy" id="176173"/>
    <lineage>
        <taxon>Eukaryota</taxon>
        <taxon>Fungi</taxon>
        <taxon>Dikarya</taxon>
        <taxon>Ascomycota</taxon>
        <taxon>Pezizomycotina</taxon>
        <taxon>Eurotiomycetes</taxon>
        <taxon>Eurotiomycetidae</taxon>
        <taxon>Eurotiales</taxon>
        <taxon>Aspergillaceae</taxon>
        <taxon>Aspergillus</taxon>
        <taxon>Aspergillus subgen. Nidulantes</taxon>
    </lineage>
</organism>
<evidence type="ECO:0000256" key="2">
    <source>
        <dbReference type="ARBA" id="ARBA00022723"/>
    </source>
</evidence>
<dbReference type="Gene3D" id="2.130.10.10">
    <property type="entry name" value="YVTN repeat-like/Quinoprotein amine dehydrogenase"/>
    <property type="match status" value="3"/>
</dbReference>
<dbReference type="InterPro" id="IPR046341">
    <property type="entry name" value="SET_dom_sf"/>
</dbReference>
<dbReference type="PANTHER" id="PTHR15574">
    <property type="entry name" value="WD REPEAT DOMAIN-CONTAINING FAMILY"/>
    <property type="match status" value="1"/>
</dbReference>
<dbReference type="GeneID" id="98146595"/>
<feature type="domain" description="SET" evidence="8">
    <location>
        <begin position="1260"/>
        <end position="1571"/>
    </location>
</feature>
<evidence type="ECO:0000256" key="3">
    <source>
        <dbReference type="ARBA" id="ARBA00022737"/>
    </source>
</evidence>
<evidence type="ECO:0000256" key="5">
    <source>
        <dbReference type="ARBA" id="ARBA00022833"/>
    </source>
</evidence>
<dbReference type="InterPro" id="IPR015943">
    <property type="entry name" value="WD40/YVTN_repeat-like_dom_sf"/>
</dbReference>
<feature type="compositionally biased region" description="Low complexity" evidence="7">
    <location>
        <begin position="288"/>
        <end position="297"/>
    </location>
</feature>
<accession>A0ABR4LIK5</accession>
<evidence type="ECO:0000313" key="9">
    <source>
        <dbReference type="EMBL" id="KAL2863939.1"/>
    </source>
</evidence>
<keyword evidence="2" id="KW-0479">Metal-binding</keyword>
<sequence length="1609" mass="178077">MPRSLYDRIWRREAGELSATAGIRGLYGSKEWLGDLDIVNELGGHTGCVNALSWSRSGRLLASGSDDFHLNIYAYQPESSTAPFTLNTSVFTGHTGNIFSVAFMPHSDDRTLVTAAGDSQVRVFDIEHSSRNGSQGAPPLLSAQVRSQHLNQFFGNARSLGVGNTNARIYRSHADRVKRIVTESSPHLFLTCSEDGEVRQWDLRLPSSAYPKPKGGLLYMTHRSGLGHDDTNVPPPLISYKRHRLDLNTISCSPSQPHYIALGGAHLHCFLHDRRMLGRDISTERGDPGSSPGVGSSHGEELMGQATRCVRRFAPNGKERTKSRYKGHITACKISNANPNEMIVSWSGDHIYSFDLIRGPDALETETRRSSIRDKSRSRKRQGSKERKRKRQNGTSQSSQSSDGRHRSRRSEAAQGNGELAFRVRYGNGEMENISLPSLLHERSTTSGMTSAEMMEQARYSVLNEAQRLSLRIAKGLVKLRKALFSLEASVREAASVTAFRDAFSSALMFALTFLPQMEEVMRTWGYPINPTPDVVRVQQTLRRNRESSYRFVQAAGTLARALGGDIQDFGVDEDALEKFKQIGPAPGEDNVITEREQFGYDFLKAIILFIEGGRGAVLSGFKGGSGNRRNRRRFPLPQNAADSALETIMIPYLHELAEDTPVVNVDSSRFEYDSTRILFPTQRAAVAAFGDALSSGTNGASDGSNPTATNPSTLAHFWLLEVGRGILMEVGAGINFEYVNRAFGGLNTTIGDDSDSEMEIERSQDDTEANIEEEAIQGISLTINRDTGHQLHPTFSIEREPGTCTPDMRTETASEEDDYNDRTGMTSDDSGDDSEDGADEDESDDNDEDDDSESDAAERLFQSYGLDRGTREEVETDVPCSPHTRVYRGHCNVKTIKDCNFFGLNDEYVVSGSDSGHLFIWERDTCKLVNILKGDDEVVNVVQGHPYEPMIAASGIDDTIKIFSPDQRAQEDARGGVNILDPNNAANTLGSGYGGLKSAKCMHDSYRIMSENDVQRQGGMSDAFVTRHMLAQFAATVREQQGGLVPGEHARIVLDENCSVTLEERASVTSRLYADPHNPHLHLERGMVHERLRFPDLASADAYRALSLLDSVVDPDGCEFHARRRDEGYASVTEDEYNAMIGPVYALLVRSLVRCGCFRDGYEFAVRGLAVLDELPQSNEGPSAPARRVLEDHVAVIMKGYYASKGLDPKNESGEINSSALKAQGFARRILYPWNTHEPNRKAPETLSLLNERLKDIAPKCEVRAVALPVLHPGPTSQGEQEEGDISIQLGLFAKEDLSPGETILRESSLLTATNRLHDDLCDACNGPLPPLSDENPPVPCEECSDTIFCSQSCHDRAQAIYHGAVCGLMENLESIGKDIPDPNDKADYLYLLLLGRALAMAATQDIHPLELPEVKYIWGDFVPETPADYTDSGGATKGTLPFSFQLNILQPMRFVEEMELDPYATLDRYDTWVFNTLYAKFRGTASGRLSTWDGGPELCAVHPLWCLANHSCDPNVRWEWGGEICFVVRNAEERARWRRIKAGGGWEERDEKGRGQGVKKNEEILNHYCDIGLDVRERREWAAGALGGACLCRRCVWEAGEVEEDDL</sequence>
<feature type="region of interest" description="Disordered" evidence="7">
    <location>
        <begin position="280"/>
        <end position="302"/>
    </location>
</feature>
<keyword evidence="4" id="KW-0863">Zinc-finger</keyword>
<feature type="repeat" description="WD" evidence="6">
    <location>
        <begin position="42"/>
        <end position="73"/>
    </location>
</feature>
<dbReference type="InterPro" id="IPR002893">
    <property type="entry name" value="Znf_MYND"/>
</dbReference>
<keyword evidence="3" id="KW-0677">Repeat</keyword>
<feature type="compositionally biased region" description="Basic and acidic residues" evidence="7">
    <location>
        <begin position="365"/>
        <end position="375"/>
    </location>
</feature>
<reference evidence="9 10" key="1">
    <citation type="submission" date="2024-07" db="EMBL/GenBank/DDBJ databases">
        <title>Section-level genome sequencing and comparative genomics of Aspergillus sections Usti and Cavernicolus.</title>
        <authorList>
            <consortium name="Lawrence Berkeley National Laboratory"/>
            <person name="Nybo J.L."/>
            <person name="Vesth T.C."/>
            <person name="Theobald S."/>
            <person name="Frisvad J.C."/>
            <person name="Larsen T.O."/>
            <person name="Kjaerboelling I."/>
            <person name="Rothschild-Mancinelli K."/>
            <person name="Lyhne E.K."/>
            <person name="Kogle M.E."/>
            <person name="Barry K."/>
            <person name="Clum A."/>
            <person name="Na H."/>
            <person name="Ledsgaard L."/>
            <person name="Lin J."/>
            <person name="Lipzen A."/>
            <person name="Kuo A."/>
            <person name="Riley R."/>
            <person name="Mondo S."/>
            <person name="Labutti K."/>
            <person name="Haridas S."/>
            <person name="Pangalinan J."/>
            <person name="Salamov A.A."/>
            <person name="Simmons B.A."/>
            <person name="Magnuson J.K."/>
            <person name="Chen J."/>
            <person name="Drula E."/>
            <person name="Henrissat B."/>
            <person name="Wiebenga A."/>
            <person name="Lubbers R.J."/>
            <person name="Gomes A.C."/>
            <person name="Macurrencykelacurrency M.R."/>
            <person name="Stajich J."/>
            <person name="Grigoriev I.V."/>
            <person name="Mortensen U.H."/>
            <person name="De Vries R.P."/>
            <person name="Baker S.E."/>
            <person name="Andersen M.R."/>
        </authorList>
    </citation>
    <scope>NUCLEOTIDE SEQUENCE [LARGE SCALE GENOMIC DNA]</scope>
    <source>
        <strain evidence="9 10">CBS 449.75</strain>
    </source>
</reference>
<feature type="region of interest" description="Disordered" evidence="7">
    <location>
        <begin position="365"/>
        <end position="419"/>
    </location>
</feature>
<evidence type="ECO:0000256" key="1">
    <source>
        <dbReference type="ARBA" id="ARBA00022574"/>
    </source>
</evidence>
<keyword evidence="5" id="KW-0862">Zinc</keyword>
<dbReference type="RefSeq" id="XP_070882918.1">
    <property type="nucleotide sequence ID" value="XM_071031523.1"/>
</dbReference>
<evidence type="ECO:0000256" key="7">
    <source>
        <dbReference type="SAM" id="MobiDB-lite"/>
    </source>
</evidence>
<keyword evidence="10" id="KW-1185">Reference proteome</keyword>
<feature type="region of interest" description="Disordered" evidence="7">
    <location>
        <begin position="751"/>
        <end position="770"/>
    </location>
</feature>
<evidence type="ECO:0000256" key="6">
    <source>
        <dbReference type="PROSITE-ProRule" id="PRU00221"/>
    </source>
</evidence>
<dbReference type="PROSITE" id="PS01360">
    <property type="entry name" value="ZF_MYND_1"/>
    <property type="match status" value="1"/>
</dbReference>
<dbReference type="PROSITE" id="PS50294">
    <property type="entry name" value="WD_REPEATS_REGION"/>
    <property type="match status" value="3"/>
</dbReference>